<keyword evidence="1" id="KW-0732">Signal</keyword>
<proteinExistence type="predicted"/>
<feature type="chain" id="PRO_5021823963" evidence="1">
    <location>
        <begin position="27"/>
        <end position="117"/>
    </location>
</feature>
<feature type="signal peptide" evidence="1">
    <location>
        <begin position="1"/>
        <end position="26"/>
    </location>
</feature>
<keyword evidence="3" id="KW-1185">Reference proteome</keyword>
<dbReference type="AlphaFoldDB" id="A0A518G2Y8"/>
<dbReference type="OrthoDB" id="292348at2"/>
<name>A0A518G2Y8_9BACT</name>
<gene>
    <name evidence="2" type="ORF">Q31a_12560</name>
</gene>
<evidence type="ECO:0000313" key="3">
    <source>
        <dbReference type="Proteomes" id="UP000318017"/>
    </source>
</evidence>
<evidence type="ECO:0000256" key="1">
    <source>
        <dbReference type="SAM" id="SignalP"/>
    </source>
</evidence>
<organism evidence="2 3">
    <name type="scientific">Aureliella helgolandensis</name>
    <dbReference type="NCBI Taxonomy" id="2527968"/>
    <lineage>
        <taxon>Bacteria</taxon>
        <taxon>Pseudomonadati</taxon>
        <taxon>Planctomycetota</taxon>
        <taxon>Planctomycetia</taxon>
        <taxon>Pirellulales</taxon>
        <taxon>Pirellulaceae</taxon>
        <taxon>Aureliella</taxon>
    </lineage>
</organism>
<sequence length="117" mass="13362" precursor="true">MYARRIWLKVALATIVGFVSARVSHAQQGRGSNGAERQSNSHAASLEDQLHYGLRAVTPAQLKFVKTVVQYVDEGRIPRAMVNMVFTWARERNPRVPFPYFEFAMRELTKRRGTTLP</sequence>
<dbReference type="EMBL" id="CP036298">
    <property type="protein sequence ID" value="QDV22963.1"/>
    <property type="molecule type" value="Genomic_DNA"/>
</dbReference>
<accession>A0A518G2Y8</accession>
<reference evidence="2 3" key="1">
    <citation type="submission" date="2019-02" db="EMBL/GenBank/DDBJ databases">
        <title>Deep-cultivation of Planctomycetes and their phenomic and genomic characterization uncovers novel biology.</title>
        <authorList>
            <person name="Wiegand S."/>
            <person name="Jogler M."/>
            <person name="Boedeker C."/>
            <person name="Pinto D."/>
            <person name="Vollmers J."/>
            <person name="Rivas-Marin E."/>
            <person name="Kohn T."/>
            <person name="Peeters S.H."/>
            <person name="Heuer A."/>
            <person name="Rast P."/>
            <person name="Oberbeckmann S."/>
            <person name="Bunk B."/>
            <person name="Jeske O."/>
            <person name="Meyerdierks A."/>
            <person name="Storesund J.E."/>
            <person name="Kallscheuer N."/>
            <person name="Luecker S."/>
            <person name="Lage O.M."/>
            <person name="Pohl T."/>
            <person name="Merkel B.J."/>
            <person name="Hornburger P."/>
            <person name="Mueller R.-W."/>
            <person name="Bruemmer F."/>
            <person name="Labrenz M."/>
            <person name="Spormann A.M."/>
            <person name="Op den Camp H."/>
            <person name="Overmann J."/>
            <person name="Amann R."/>
            <person name="Jetten M.S.M."/>
            <person name="Mascher T."/>
            <person name="Medema M.H."/>
            <person name="Devos D.P."/>
            <person name="Kaster A.-K."/>
            <person name="Ovreas L."/>
            <person name="Rohde M."/>
            <person name="Galperin M.Y."/>
            <person name="Jogler C."/>
        </authorList>
    </citation>
    <scope>NUCLEOTIDE SEQUENCE [LARGE SCALE GENOMIC DNA]</scope>
    <source>
        <strain evidence="2 3">Q31a</strain>
    </source>
</reference>
<protein>
    <submittedName>
        <fullName evidence="2">Uncharacterized protein</fullName>
    </submittedName>
</protein>
<dbReference type="RefSeq" id="WP_145075343.1">
    <property type="nucleotide sequence ID" value="NZ_CP036298.1"/>
</dbReference>
<dbReference type="Proteomes" id="UP000318017">
    <property type="component" value="Chromosome"/>
</dbReference>
<dbReference type="KEGG" id="ahel:Q31a_12560"/>
<evidence type="ECO:0000313" key="2">
    <source>
        <dbReference type="EMBL" id="QDV22963.1"/>
    </source>
</evidence>